<evidence type="ECO:0000313" key="6">
    <source>
        <dbReference type="Proteomes" id="UP000283369"/>
    </source>
</evidence>
<dbReference type="GO" id="GO:0004674">
    <property type="term" value="F:protein serine/threonine kinase activity"/>
    <property type="evidence" value="ECO:0007669"/>
    <property type="project" value="TreeGrafter"/>
</dbReference>
<name>A0A412VVB1_9BACE</name>
<evidence type="ECO:0000256" key="1">
    <source>
        <dbReference type="ARBA" id="ARBA00010164"/>
    </source>
</evidence>
<accession>A0A412VVB1</accession>
<dbReference type="InterPro" id="IPR012893">
    <property type="entry name" value="HipA-like_C"/>
</dbReference>
<dbReference type="EMBL" id="QRYV01000032">
    <property type="protein sequence ID" value="RGV13567.1"/>
    <property type="molecule type" value="Genomic_DNA"/>
</dbReference>
<sequence length="421" mass="48248">MKKVWVYADFDWLKDIELIGELSCELLRGSETYGFQFSNDWLKKYGELFLSEDLNNYPGSQYTRQGRDIFGCFSDALPDRWGRVLLNRREQLMAAEEKRPVNRLNSFDYLVGIDDFSRMGGFRFKENPEGEFINTSNKLRIPPLTAIRDLMYASQEIEKSEESNLLPDKKWLIQLIQPGTSLGGARPKASVTDERGILYIAKFPSRKDDYDVGLWEHFCHLLAAKAGIRVASTRVLVTENKYHTLLSERFDRRNDGKRIHFASAMTLTGLTDGANAATGNGYLDIVDFIIQGCTNVEANLQELYRRVAFNICVGNTDDHFRNHGFLLTPKGWTLSPAYDMNPTLNNQQSLLISESSCESDLMILIDACENYMLSRDTAEKIISEVVDAMKDWRRIAIRLNISKREIDLFSQRFDTYSSFGC</sequence>
<feature type="domain" description="HipA-like C-terminal" evidence="4">
    <location>
        <begin position="180"/>
        <end position="391"/>
    </location>
</feature>
<gene>
    <name evidence="5" type="ORF">DWW25_14075</name>
</gene>
<dbReference type="PANTHER" id="PTHR37419">
    <property type="entry name" value="SERINE/THREONINE-PROTEIN KINASE TOXIN HIPA"/>
    <property type="match status" value="1"/>
</dbReference>
<comment type="caution">
    <text evidence="5">The sequence shown here is derived from an EMBL/GenBank/DDBJ whole genome shotgun (WGS) entry which is preliminary data.</text>
</comment>
<evidence type="ECO:0000313" key="5">
    <source>
        <dbReference type="EMBL" id="RGV13567.1"/>
    </source>
</evidence>
<dbReference type="Proteomes" id="UP000283369">
    <property type="component" value="Unassembled WGS sequence"/>
</dbReference>
<reference evidence="5 6" key="1">
    <citation type="submission" date="2018-08" db="EMBL/GenBank/DDBJ databases">
        <title>A genome reference for cultivated species of the human gut microbiota.</title>
        <authorList>
            <person name="Zou Y."/>
            <person name="Xue W."/>
            <person name="Luo G."/>
        </authorList>
    </citation>
    <scope>NUCLEOTIDE SEQUENCE [LARGE SCALE GENOMIC DNA]</scope>
    <source>
        <strain evidence="5 6">AF14-7</strain>
    </source>
</reference>
<dbReference type="Gene3D" id="1.10.1070.20">
    <property type="match status" value="1"/>
</dbReference>
<organism evidence="5 6">
    <name type="scientific">Bacteroides xylanisolvens</name>
    <dbReference type="NCBI Taxonomy" id="371601"/>
    <lineage>
        <taxon>Bacteria</taxon>
        <taxon>Pseudomonadati</taxon>
        <taxon>Bacteroidota</taxon>
        <taxon>Bacteroidia</taxon>
        <taxon>Bacteroidales</taxon>
        <taxon>Bacteroidaceae</taxon>
        <taxon>Bacteroides</taxon>
    </lineage>
</organism>
<dbReference type="PANTHER" id="PTHR37419:SF8">
    <property type="entry name" value="TOXIN YJJJ"/>
    <property type="match status" value="1"/>
</dbReference>
<keyword evidence="3" id="KW-0418">Kinase</keyword>
<proteinExistence type="inferred from homology"/>
<evidence type="ECO:0000256" key="2">
    <source>
        <dbReference type="ARBA" id="ARBA00022679"/>
    </source>
</evidence>
<dbReference type="GO" id="GO:0005829">
    <property type="term" value="C:cytosol"/>
    <property type="evidence" value="ECO:0007669"/>
    <property type="project" value="TreeGrafter"/>
</dbReference>
<dbReference type="GeneID" id="69481508"/>
<keyword evidence="2" id="KW-0808">Transferase</keyword>
<comment type="similarity">
    <text evidence="1">Belongs to the HipA Ser/Thr kinase family.</text>
</comment>
<evidence type="ECO:0000256" key="3">
    <source>
        <dbReference type="ARBA" id="ARBA00022777"/>
    </source>
</evidence>
<protein>
    <submittedName>
        <fullName evidence="5">Type II toxin-antitoxin system HipA family toxin</fullName>
    </submittedName>
</protein>
<dbReference type="InterPro" id="IPR052028">
    <property type="entry name" value="HipA_Ser/Thr_kinase"/>
</dbReference>
<dbReference type="Pfam" id="PF07804">
    <property type="entry name" value="HipA_C"/>
    <property type="match status" value="1"/>
</dbReference>
<dbReference type="AlphaFoldDB" id="A0A412VVB1"/>
<evidence type="ECO:0000259" key="4">
    <source>
        <dbReference type="Pfam" id="PF07804"/>
    </source>
</evidence>
<dbReference type="RefSeq" id="WP_004313526.1">
    <property type="nucleotide sequence ID" value="NZ_CABKPA010000035.1"/>
</dbReference>